<dbReference type="SMART" id="SM00112">
    <property type="entry name" value="CA"/>
    <property type="match status" value="4"/>
</dbReference>
<keyword evidence="9 15" id="KW-0130">Cell adhesion</keyword>
<dbReference type="InterPro" id="IPR009122">
    <property type="entry name" value="Desmosomal_cadherin"/>
</dbReference>
<dbReference type="FunFam" id="2.60.40.60:FF:000019">
    <property type="entry name" value="Cadherin 2"/>
    <property type="match status" value="1"/>
</dbReference>
<evidence type="ECO:0000313" key="20">
    <source>
        <dbReference type="Proteomes" id="UP001205998"/>
    </source>
</evidence>
<dbReference type="Pfam" id="PF00028">
    <property type="entry name" value="Cadherin"/>
    <property type="match status" value="4"/>
</dbReference>
<accession>A0AAD5FJZ2</accession>
<dbReference type="GO" id="GO:0034332">
    <property type="term" value="P:adherens junction organization"/>
    <property type="evidence" value="ECO:0007669"/>
    <property type="project" value="TreeGrafter"/>
</dbReference>
<dbReference type="GO" id="GO:0008013">
    <property type="term" value="F:beta-catenin binding"/>
    <property type="evidence" value="ECO:0007669"/>
    <property type="project" value="TreeGrafter"/>
</dbReference>
<keyword evidence="4 15" id="KW-0812">Transmembrane</keyword>
<dbReference type="InterPro" id="IPR002126">
    <property type="entry name" value="Cadherin-like_dom"/>
</dbReference>
<dbReference type="InterPro" id="IPR039808">
    <property type="entry name" value="Cadherin"/>
</dbReference>
<keyword evidence="10" id="KW-0965">Cell junction</keyword>
<dbReference type="GO" id="GO:0045296">
    <property type="term" value="F:cadherin binding"/>
    <property type="evidence" value="ECO:0007669"/>
    <property type="project" value="TreeGrafter"/>
</dbReference>
<feature type="transmembrane region" description="Helical" evidence="17">
    <location>
        <begin position="698"/>
        <end position="724"/>
    </location>
</feature>
<dbReference type="PRINTS" id="PR00205">
    <property type="entry name" value="CADHERIN"/>
</dbReference>
<evidence type="ECO:0000256" key="2">
    <source>
        <dbReference type="ARBA" id="ARBA00004568"/>
    </source>
</evidence>
<keyword evidence="5" id="KW-0479">Metal-binding</keyword>
<evidence type="ECO:0000256" key="8">
    <source>
        <dbReference type="ARBA" id="ARBA00022837"/>
    </source>
</evidence>
<dbReference type="InterPro" id="IPR015919">
    <property type="entry name" value="Cadherin-like_sf"/>
</dbReference>
<dbReference type="Proteomes" id="UP001205998">
    <property type="component" value="Unassembled WGS sequence"/>
</dbReference>
<dbReference type="PROSITE" id="PS50268">
    <property type="entry name" value="CADHERIN_2"/>
    <property type="match status" value="5"/>
</dbReference>
<evidence type="ECO:0000256" key="1">
    <source>
        <dbReference type="ARBA" id="ARBA00004251"/>
    </source>
</evidence>
<dbReference type="FunFam" id="2.60.40.60:FF:000031">
    <property type="entry name" value="Cadherin 3"/>
    <property type="match status" value="1"/>
</dbReference>
<keyword evidence="11 17" id="KW-1133">Transmembrane helix</keyword>
<keyword evidence="7" id="KW-0677">Repeat</keyword>
<keyword evidence="12 17" id="KW-0472">Membrane</keyword>
<name>A0AAD5FJZ2_SILAS</name>
<dbReference type="InterPro" id="IPR020894">
    <property type="entry name" value="Cadherin_CS"/>
</dbReference>
<evidence type="ECO:0000256" key="12">
    <source>
        <dbReference type="ARBA" id="ARBA00023136"/>
    </source>
</evidence>
<dbReference type="GO" id="GO:0005912">
    <property type="term" value="C:adherens junction"/>
    <property type="evidence" value="ECO:0007669"/>
    <property type="project" value="TreeGrafter"/>
</dbReference>
<dbReference type="GO" id="GO:0000902">
    <property type="term" value="P:cell morphogenesis"/>
    <property type="evidence" value="ECO:0007669"/>
    <property type="project" value="TreeGrafter"/>
</dbReference>
<dbReference type="AlphaFoldDB" id="A0AAD5FJZ2"/>
<keyword evidence="13" id="KW-0325">Glycoprotein</keyword>
<dbReference type="PROSITE" id="PS00232">
    <property type="entry name" value="CADHERIN_1"/>
    <property type="match status" value="3"/>
</dbReference>
<dbReference type="GO" id="GO:0016342">
    <property type="term" value="C:catenin complex"/>
    <property type="evidence" value="ECO:0007669"/>
    <property type="project" value="TreeGrafter"/>
</dbReference>
<protein>
    <submittedName>
        <fullName evidence="19">Desmocollin-1</fullName>
    </submittedName>
</protein>
<dbReference type="GO" id="GO:0055113">
    <property type="term" value="P:epiboly involved in gastrulation with mouth forming second"/>
    <property type="evidence" value="ECO:0007669"/>
    <property type="project" value="UniProtKB-ARBA"/>
</dbReference>
<evidence type="ECO:0000256" key="3">
    <source>
        <dbReference type="ARBA" id="ARBA00022475"/>
    </source>
</evidence>
<feature type="domain" description="Cadherin" evidence="18">
    <location>
        <begin position="372"/>
        <end position="484"/>
    </location>
</feature>
<dbReference type="GO" id="GO:0016339">
    <property type="term" value="P:calcium-dependent cell-cell adhesion via plasma membrane cell adhesion molecules"/>
    <property type="evidence" value="ECO:0007669"/>
    <property type="project" value="TreeGrafter"/>
</dbReference>
<proteinExistence type="predicted"/>
<dbReference type="EMBL" id="MU551660">
    <property type="protein sequence ID" value="KAI5619855.1"/>
    <property type="molecule type" value="Genomic_DNA"/>
</dbReference>
<evidence type="ECO:0000256" key="4">
    <source>
        <dbReference type="ARBA" id="ARBA00022692"/>
    </source>
</evidence>
<dbReference type="FunFam" id="2.60.40.60:FF:000027">
    <property type="entry name" value="Cadherin 2"/>
    <property type="match status" value="1"/>
</dbReference>
<evidence type="ECO:0000256" key="7">
    <source>
        <dbReference type="ARBA" id="ARBA00022737"/>
    </source>
</evidence>
<keyword evidence="8 14" id="KW-0106">Calcium</keyword>
<gene>
    <name evidence="19" type="ORF">C0J50_20621</name>
</gene>
<evidence type="ECO:0000256" key="14">
    <source>
        <dbReference type="PROSITE-ProRule" id="PRU00043"/>
    </source>
</evidence>
<dbReference type="SMART" id="SM01055">
    <property type="entry name" value="Cadherin_pro"/>
    <property type="match status" value="1"/>
</dbReference>
<dbReference type="GO" id="GO:0060027">
    <property type="term" value="P:convergent extension involved in gastrulation"/>
    <property type="evidence" value="ECO:0007669"/>
    <property type="project" value="UniProtKB-ARBA"/>
</dbReference>
<comment type="subcellular location">
    <subcellularLocation>
        <location evidence="2">Cell junction</location>
        <location evidence="2">Desmosome</location>
    </subcellularLocation>
    <subcellularLocation>
        <location evidence="1 15">Cell membrane</location>
        <topology evidence="1 15">Single-pass type I membrane protein</topology>
    </subcellularLocation>
</comment>
<dbReference type="InterPro" id="IPR027397">
    <property type="entry name" value="Catenin-bd_sf"/>
</dbReference>
<evidence type="ECO:0000256" key="5">
    <source>
        <dbReference type="ARBA" id="ARBA00022723"/>
    </source>
</evidence>
<dbReference type="Gene3D" id="2.60.40.60">
    <property type="entry name" value="Cadherins"/>
    <property type="match status" value="6"/>
</dbReference>
<dbReference type="GO" id="GO:0030057">
    <property type="term" value="C:desmosome"/>
    <property type="evidence" value="ECO:0007669"/>
    <property type="project" value="UniProtKB-SubCell"/>
</dbReference>
<dbReference type="FunFam" id="2.60.40.60:FF:000011">
    <property type="entry name" value="Cadherin 1"/>
    <property type="match status" value="1"/>
</dbReference>
<evidence type="ECO:0000256" key="10">
    <source>
        <dbReference type="ARBA" id="ARBA00022949"/>
    </source>
</evidence>
<evidence type="ECO:0000313" key="19">
    <source>
        <dbReference type="EMBL" id="KAI5619855.1"/>
    </source>
</evidence>
<dbReference type="GO" id="GO:0044331">
    <property type="term" value="P:cell-cell adhesion mediated by cadherin"/>
    <property type="evidence" value="ECO:0007669"/>
    <property type="project" value="TreeGrafter"/>
</dbReference>
<feature type="domain" description="Cadherin" evidence="18">
    <location>
        <begin position="608"/>
        <end position="693"/>
    </location>
</feature>
<dbReference type="GO" id="GO:0005509">
    <property type="term" value="F:calcium ion binding"/>
    <property type="evidence" value="ECO:0007669"/>
    <property type="project" value="UniProtKB-UniRule"/>
</dbReference>
<evidence type="ECO:0000256" key="11">
    <source>
        <dbReference type="ARBA" id="ARBA00022989"/>
    </source>
</evidence>
<dbReference type="Pfam" id="PF01049">
    <property type="entry name" value="CADH_Y-type_LIR"/>
    <property type="match status" value="1"/>
</dbReference>
<keyword evidence="6" id="KW-0732">Signal</keyword>
<dbReference type="PANTHER" id="PTHR24027:SF78">
    <property type="entry name" value="CADHERIN-LIKE PROTEIN 26"/>
    <property type="match status" value="1"/>
</dbReference>
<evidence type="ECO:0000256" key="15">
    <source>
        <dbReference type="RuleBase" id="RU003318"/>
    </source>
</evidence>
<dbReference type="SUPFAM" id="SSF49313">
    <property type="entry name" value="Cadherin-like"/>
    <property type="match status" value="6"/>
</dbReference>
<dbReference type="PRINTS" id="PR01819">
    <property type="entry name" value="DESMOGLEIN"/>
</dbReference>
<keyword evidence="3" id="KW-1003">Cell membrane</keyword>
<dbReference type="CDD" id="cd11304">
    <property type="entry name" value="Cadherin_repeat"/>
    <property type="match status" value="4"/>
</dbReference>
<sequence>MDAYISKSSQPFLRYCMKKALNAYIANARIYSVFNMLQVFCHVLLLLLTCFYAESCVQQHIEAQVPKMLEPGYVVSQVNLNGCGDGPLELISSDPAFTVKTDGTILVVWVIVVPRDGRSFWITVQDHTGHNWFVDVSLSTTKQVSKNAVLKRAKRRWSPPPFSIKENDNGPFPKDMEMIASDTSVNYSVYYRIDGPGVTETPVGLFSVVPKSGLLRVHGTVDREQYPNIVFRAHALNSYSHQETDDSLPITVLIEDENDNAPQFSGPMDFTVQERCAMGTVVGKVEATDRDEPNTLHTKIKYSLKNGTNLFSIDGSSGVITAATNMLDRETAEKYILETEIRDMNGASNGLFSTRGAVVTLSDINDNPPTFTQPQYKGKVMENKANLLVLRIPVEDKDLKNTPNWKAVYEITKGNENGNFEIKTDPITNEGLLYVTKPLNYEKQQTVNLDVMARNEAPLVGTTSTWQKVPVEIAVENEDEGPEFYAPVLVLKVKENVPNGTLIGTYTATDPETKSSKDIKYYKLTDRGSWINVMENTGELKTAMTIDRESPLVYNNTYNITVKAVDTSQKTGTGTVLILIEDVNDNVPIITKPDQVLCSKSGTGGSVRIEAKDLDQKPYSDPFTFELEGENAEQWKLSGATGTSVMLQPAKELPNDLYQVPILIKDLQGNGEEQKISVRICDCTNEGVCVPQHFSTALGVWGVLAMLLGLLLLLLLCLLCIFVCSTKGEKLAMTDDYDGNGGMLLKSNLEAPGEEVKDAMLLMSSTGADIIDSSKGGGFQEQHTIMGLNGATFGQKQTYGSGMYQNNMQGLMTTNTLSSGQYNTGMYGNSYKKHSTMSTVDMWRESGIQLDSKLAYFRGETDGRFADDILRPYGYEGVGSPAGSVGCCSILGEPESLDFLDSLGPKFKTLADVCTSKSQRGGK</sequence>
<keyword evidence="20" id="KW-1185">Reference proteome</keyword>
<dbReference type="GO" id="GO:0016477">
    <property type="term" value="P:cell migration"/>
    <property type="evidence" value="ECO:0007669"/>
    <property type="project" value="TreeGrafter"/>
</dbReference>
<feature type="domain" description="Cadherin" evidence="18">
    <location>
        <begin position="485"/>
        <end position="590"/>
    </location>
</feature>
<feature type="domain" description="Cadherin" evidence="18">
    <location>
        <begin position="156"/>
        <end position="264"/>
    </location>
</feature>
<dbReference type="GO" id="GO:0007043">
    <property type="term" value="P:cell-cell junction assembly"/>
    <property type="evidence" value="ECO:0007669"/>
    <property type="project" value="TreeGrafter"/>
</dbReference>
<evidence type="ECO:0000259" key="18">
    <source>
        <dbReference type="PROSITE" id="PS50268"/>
    </source>
</evidence>
<evidence type="ECO:0000256" key="13">
    <source>
        <dbReference type="ARBA" id="ARBA00023180"/>
    </source>
</evidence>
<dbReference type="PANTHER" id="PTHR24027">
    <property type="entry name" value="CADHERIN-23"/>
    <property type="match status" value="1"/>
</dbReference>
<dbReference type="InterPro" id="IPR014868">
    <property type="entry name" value="Cadherin_pro_dom"/>
</dbReference>
<feature type="domain" description="Cadherin" evidence="18">
    <location>
        <begin position="264"/>
        <end position="371"/>
    </location>
</feature>
<evidence type="ECO:0000256" key="9">
    <source>
        <dbReference type="ARBA" id="ARBA00022889"/>
    </source>
</evidence>
<dbReference type="Gene3D" id="4.10.900.10">
    <property type="entry name" value="TCF3-CBD (Catenin binding domain)"/>
    <property type="match status" value="1"/>
</dbReference>
<comment type="caution">
    <text evidence="19">The sequence shown here is derived from an EMBL/GenBank/DDBJ whole genome shotgun (WGS) entry which is preliminary data.</text>
</comment>
<reference evidence="19" key="1">
    <citation type="submission" date="2018-07" db="EMBL/GenBank/DDBJ databases">
        <title>Comparative genomics of catfishes provides insights into carnivory and benthic adaptation.</title>
        <authorList>
            <person name="Zhang Y."/>
            <person name="Wang D."/>
            <person name="Peng Z."/>
            <person name="Zheng S."/>
            <person name="Shao F."/>
            <person name="Tao W."/>
        </authorList>
    </citation>
    <scope>NUCLEOTIDE SEQUENCE</scope>
    <source>
        <strain evidence="19">Chongqing</strain>
    </source>
</reference>
<organism evidence="19 20">
    <name type="scientific">Silurus asotus</name>
    <name type="common">Amur catfish</name>
    <name type="synonym">Parasilurus asotus</name>
    <dbReference type="NCBI Taxonomy" id="30991"/>
    <lineage>
        <taxon>Eukaryota</taxon>
        <taxon>Metazoa</taxon>
        <taxon>Chordata</taxon>
        <taxon>Craniata</taxon>
        <taxon>Vertebrata</taxon>
        <taxon>Euteleostomi</taxon>
        <taxon>Actinopterygii</taxon>
        <taxon>Neopterygii</taxon>
        <taxon>Teleostei</taxon>
        <taxon>Ostariophysi</taxon>
        <taxon>Siluriformes</taxon>
        <taxon>Siluridae</taxon>
        <taxon>Silurus</taxon>
    </lineage>
</organism>
<evidence type="ECO:0000256" key="16">
    <source>
        <dbReference type="RuleBase" id="RU004358"/>
    </source>
</evidence>
<evidence type="ECO:0000256" key="17">
    <source>
        <dbReference type="SAM" id="Phobius"/>
    </source>
</evidence>
<dbReference type="GO" id="GO:0007156">
    <property type="term" value="P:homophilic cell adhesion via plasma membrane adhesion molecules"/>
    <property type="evidence" value="ECO:0007669"/>
    <property type="project" value="InterPro"/>
</dbReference>
<dbReference type="InterPro" id="IPR000233">
    <property type="entry name" value="Cadherin_Y-type_LIR"/>
</dbReference>
<evidence type="ECO:0000256" key="6">
    <source>
        <dbReference type="ARBA" id="ARBA00022729"/>
    </source>
</evidence>
<dbReference type="PRINTS" id="PR01818">
    <property type="entry name" value="DESMOCADHERN"/>
</dbReference>
<comment type="function">
    <text evidence="16">A component of desmosome cell-cell junctions which are required for positive regulation of cellular adhesion. Involved in the interaction of plaque proteins and intermediate filaments mediating cell-cell adhesion.</text>
</comment>